<sequence length="270" mass="29390">MAGARFLYDAAAAELAERLSLVQRRFAVGLEMNGYDGSLARAVGGQVDFLIRSEREGDWLDGTPLAVVADEELLPFANGSLDLVLSCLSLHLTNDTPGVLAQIQRALRPDGLFLTALLGGDSLQELRTCLITAEAELTGGASPRVPPFVELRDAGALLQRTGFALPVIDQDRQTVRYDTMFGLMADLRAMGMANSLTARSRRPLGRRVFLRAAEIYAERFSDRDGRIRATFDIVYLSGWKPHESQQKPLRPGSAQVSLADVLTDRSGGRG</sequence>
<keyword evidence="2 4" id="KW-0808">Transferase</keyword>
<feature type="domain" description="Methyltransferase type 11" evidence="3">
    <location>
        <begin position="67"/>
        <end position="114"/>
    </location>
</feature>
<proteinExistence type="predicted"/>
<dbReference type="SUPFAM" id="SSF53335">
    <property type="entry name" value="S-adenosyl-L-methionine-dependent methyltransferases"/>
    <property type="match status" value="1"/>
</dbReference>
<dbReference type="AlphaFoldDB" id="A0A0P0Z188"/>
<keyword evidence="1 4" id="KW-0489">Methyltransferase</keyword>
<dbReference type="Pfam" id="PF08241">
    <property type="entry name" value="Methyltransf_11"/>
    <property type="match status" value="1"/>
</dbReference>
<evidence type="ECO:0000313" key="4">
    <source>
        <dbReference type="EMBL" id="BAT27788.1"/>
    </source>
</evidence>
<dbReference type="GO" id="GO:0032259">
    <property type="term" value="P:methylation"/>
    <property type="evidence" value="ECO:0007669"/>
    <property type="project" value="UniProtKB-KW"/>
</dbReference>
<dbReference type="InterPro" id="IPR050602">
    <property type="entry name" value="Malonyl-ACP_OMT"/>
</dbReference>
<dbReference type="GO" id="GO:0008757">
    <property type="term" value="F:S-adenosylmethionine-dependent methyltransferase activity"/>
    <property type="evidence" value="ECO:0007669"/>
    <property type="project" value="InterPro"/>
</dbReference>
<dbReference type="EMBL" id="LC066375">
    <property type="protein sequence ID" value="BAT27788.1"/>
    <property type="molecule type" value="Genomic_DNA"/>
</dbReference>
<protein>
    <submittedName>
        <fullName evidence="4">Possible methyltransferase</fullName>
    </submittedName>
</protein>
<accession>A0A0P0Z188</accession>
<dbReference type="PANTHER" id="PTHR13090">
    <property type="entry name" value="ARGININE-HYDROXYLASE NDUFAF5, MITOCHONDRIAL"/>
    <property type="match status" value="1"/>
</dbReference>
<dbReference type="InterPro" id="IPR013216">
    <property type="entry name" value="Methyltransf_11"/>
</dbReference>
<name>A0A0P0Z188_9HYPH</name>
<evidence type="ECO:0000256" key="1">
    <source>
        <dbReference type="ARBA" id="ARBA00022603"/>
    </source>
</evidence>
<evidence type="ECO:0000256" key="2">
    <source>
        <dbReference type="ARBA" id="ARBA00022679"/>
    </source>
</evidence>
<dbReference type="InterPro" id="IPR029063">
    <property type="entry name" value="SAM-dependent_MTases_sf"/>
</dbReference>
<reference evidence="4" key="1">
    <citation type="journal article" date="2015" name="Proc. Natl. Acad. Sci. U.S.A.">
        <title>Bacterial clade with the ribosomal RNA operon on a small plasmid rather than the chromosome.</title>
        <authorList>
            <person name="Anda M."/>
            <person name="Ohtsubo Y."/>
            <person name="Okubo T."/>
            <person name="Sugawara M."/>
            <person name="Nagata Y."/>
            <person name="Tsuda M."/>
            <person name="Minamisawa K."/>
            <person name="Mitsui H."/>
        </authorList>
    </citation>
    <scope>NUCLEOTIDE SEQUENCE</scope>
    <source>
        <strain evidence="4">JCM 14755</strain>
    </source>
</reference>
<evidence type="ECO:0000259" key="3">
    <source>
        <dbReference type="Pfam" id="PF08241"/>
    </source>
</evidence>
<dbReference type="Gene3D" id="3.40.50.150">
    <property type="entry name" value="Vaccinia Virus protein VP39"/>
    <property type="match status" value="1"/>
</dbReference>
<organism evidence="4">
    <name type="scientific">Aureimonas frigidaquae</name>
    <dbReference type="NCBI Taxonomy" id="424757"/>
    <lineage>
        <taxon>Bacteria</taxon>
        <taxon>Pseudomonadati</taxon>
        <taxon>Pseudomonadota</taxon>
        <taxon>Alphaproteobacteria</taxon>
        <taxon>Hyphomicrobiales</taxon>
        <taxon>Aurantimonadaceae</taxon>
        <taxon>Aureimonas</taxon>
    </lineage>
</organism>
<dbReference type="OrthoDB" id="9793723at2"/>
<dbReference type="PANTHER" id="PTHR13090:SF1">
    <property type="entry name" value="ARGININE-HYDROXYLASE NDUFAF5, MITOCHONDRIAL"/>
    <property type="match status" value="1"/>
</dbReference>